<keyword evidence="4" id="KW-1185">Reference proteome</keyword>
<dbReference type="AlphaFoldDB" id="A0A3R7NHS3"/>
<evidence type="ECO:0000313" key="4">
    <source>
        <dbReference type="Proteomes" id="UP000284403"/>
    </source>
</evidence>
<accession>A0A3R7NHS3</accession>
<comment type="caution">
    <text evidence="3">The sequence shown here is derived from an EMBL/GenBank/DDBJ whole genome shotgun (WGS) entry which is preliminary data.</text>
</comment>
<feature type="non-terminal residue" evidence="3">
    <location>
        <position position="1"/>
    </location>
</feature>
<evidence type="ECO:0000313" key="3">
    <source>
        <dbReference type="EMBL" id="RNF02837.1"/>
    </source>
</evidence>
<dbReference type="InterPro" id="IPR001478">
    <property type="entry name" value="PDZ"/>
</dbReference>
<keyword evidence="1" id="KW-0175">Coiled coil</keyword>
<gene>
    <name evidence="3" type="ORF">Tco025E_08310</name>
</gene>
<evidence type="ECO:0000256" key="1">
    <source>
        <dbReference type="SAM" id="Coils"/>
    </source>
</evidence>
<feature type="coiled-coil region" evidence="1">
    <location>
        <begin position="3"/>
        <end position="74"/>
    </location>
</feature>
<feature type="domain" description="PDZ" evidence="2">
    <location>
        <begin position="227"/>
        <end position="288"/>
    </location>
</feature>
<dbReference type="PROSITE" id="PS50106">
    <property type="entry name" value="PDZ"/>
    <property type="match status" value="1"/>
</dbReference>
<sequence>EARRALEVAEAEARRALEVAEAEARDALEVAEAEARRALEVAEAEARRALEVAEAEARRALEVAEAEARREAANRFHGMKEIALVMAASASGSEVEEIPTLEDAVCTRECEEKATVLDPVLEVEHMRDGGSESVGRRRMAEVESRSVCDSRSAVGSISCIKSICDDEEEARGILLEAKESQWDHICSLFEEGRFCVKSRVGTTEEEERMLSASRSYSNEYKWRMLKMVKLPPDTQPPRPFIGFSLAEFLAESFVQVDGLYLNGPAYQVGIRIGDTLLSIEGEQVTSISEVRRAVSKHCRVADLADLVLRRPDGAVYCASLWVMTAELRFKGEPYFFDISRHKSIQRNRHTEEIEVTPKK</sequence>
<dbReference type="Pfam" id="PF17820">
    <property type="entry name" value="PDZ_6"/>
    <property type="match status" value="1"/>
</dbReference>
<proteinExistence type="predicted"/>
<dbReference type="OrthoDB" id="252897at2759"/>
<dbReference type="EMBL" id="MKKU01000752">
    <property type="protein sequence ID" value="RNF02837.1"/>
    <property type="molecule type" value="Genomic_DNA"/>
</dbReference>
<reference evidence="3 4" key="1">
    <citation type="journal article" date="2018" name="BMC Genomics">
        <title>Genomic comparison of Trypanosoma conorhini and Trypanosoma rangeli to Trypanosoma cruzi strains of high and low virulence.</title>
        <authorList>
            <person name="Bradwell K.R."/>
            <person name="Koparde V.N."/>
            <person name="Matveyev A.V."/>
            <person name="Serrano M.G."/>
            <person name="Alves J.M."/>
            <person name="Parikh H."/>
            <person name="Huang B."/>
            <person name="Lee V."/>
            <person name="Espinosa-Alvarez O."/>
            <person name="Ortiz P.A."/>
            <person name="Costa-Martins A.G."/>
            <person name="Teixeira M.M."/>
            <person name="Buck G.A."/>
        </authorList>
    </citation>
    <scope>NUCLEOTIDE SEQUENCE [LARGE SCALE GENOMIC DNA]</scope>
    <source>
        <strain evidence="3 4">025E</strain>
    </source>
</reference>
<dbReference type="InterPro" id="IPR041489">
    <property type="entry name" value="PDZ_6"/>
</dbReference>
<dbReference type="Gene3D" id="2.30.42.10">
    <property type="match status" value="1"/>
</dbReference>
<dbReference type="SUPFAM" id="SSF50156">
    <property type="entry name" value="PDZ domain-like"/>
    <property type="match status" value="1"/>
</dbReference>
<dbReference type="SMART" id="SM00228">
    <property type="entry name" value="PDZ"/>
    <property type="match status" value="1"/>
</dbReference>
<dbReference type="GeneID" id="40321921"/>
<dbReference type="RefSeq" id="XP_029224724.1">
    <property type="nucleotide sequence ID" value="XM_029375163.1"/>
</dbReference>
<protein>
    <submittedName>
        <fullName evidence="3">Kinetoplast DNA-associated protein</fullName>
    </submittedName>
</protein>
<organism evidence="3 4">
    <name type="scientific">Trypanosoma conorhini</name>
    <dbReference type="NCBI Taxonomy" id="83891"/>
    <lineage>
        <taxon>Eukaryota</taxon>
        <taxon>Discoba</taxon>
        <taxon>Euglenozoa</taxon>
        <taxon>Kinetoplastea</taxon>
        <taxon>Metakinetoplastina</taxon>
        <taxon>Trypanosomatida</taxon>
        <taxon>Trypanosomatidae</taxon>
        <taxon>Trypanosoma</taxon>
    </lineage>
</organism>
<evidence type="ECO:0000259" key="2">
    <source>
        <dbReference type="PROSITE" id="PS50106"/>
    </source>
</evidence>
<dbReference type="InterPro" id="IPR036034">
    <property type="entry name" value="PDZ_sf"/>
</dbReference>
<name>A0A3R7NHS3_9TRYP</name>
<dbReference type="Proteomes" id="UP000284403">
    <property type="component" value="Unassembled WGS sequence"/>
</dbReference>